<dbReference type="AlphaFoldDB" id="A0A0R3KDZ4"/>
<protein>
    <submittedName>
        <fullName evidence="1">Uncharacterized protein</fullName>
    </submittedName>
</protein>
<dbReference type="EMBL" id="LLXX01000236">
    <property type="protein sequence ID" value="KRQ90361.1"/>
    <property type="molecule type" value="Genomic_DNA"/>
</dbReference>
<gene>
    <name evidence="1" type="ORF">CP49_16220</name>
</gene>
<accession>A0A0R3KDZ4</accession>
<sequence>MSATGAATTRQIRTKAVLWVAIGAGLLLLLIANSHLVYVAIVSQPECVAHVRQGEGSAKDGKFSAARSSCTPR</sequence>
<comment type="caution">
    <text evidence="1">The sequence shown here is derived from an EMBL/GenBank/DDBJ whole genome shotgun (WGS) entry which is preliminary data.</text>
</comment>
<evidence type="ECO:0000313" key="1">
    <source>
        <dbReference type="EMBL" id="KRQ90361.1"/>
    </source>
</evidence>
<evidence type="ECO:0000313" key="2">
    <source>
        <dbReference type="Proteomes" id="UP000051913"/>
    </source>
</evidence>
<dbReference type="STRING" id="1518501.CQ10_35045"/>
<proteinExistence type="predicted"/>
<keyword evidence="2" id="KW-1185">Reference proteome</keyword>
<organism evidence="1 2">
    <name type="scientific">Bradyrhizobium valentinum</name>
    <dbReference type="NCBI Taxonomy" id="1518501"/>
    <lineage>
        <taxon>Bacteria</taxon>
        <taxon>Pseudomonadati</taxon>
        <taxon>Pseudomonadota</taxon>
        <taxon>Alphaproteobacteria</taxon>
        <taxon>Hyphomicrobiales</taxon>
        <taxon>Nitrobacteraceae</taxon>
        <taxon>Bradyrhizobium</taxon>
    </lineage>
</organism>
<dbReference type="Proteomes" id="UP000051913">
    <property type="component" value="Unassembled WGS sequence"/>
</dbReference>
<name>A0A0R3KDZ4_9BRAD</name>
<dbReference type="OrthoDB" id="7597200at2"/>
<reference evidence="1 2" key="1">
    <citation type="submission" date="2014-03" db="EMBL/GenBank/DDBJ databases">
        <title>Bradyrhizobium valentinum sp. nov., isolated from effective nodules of Lupinus mariae-josephae, a lupine endemic of basic-lime soils in Eastern Spain.</title>
        <authorList>
            <person name="Duran D."/>
            <person name="Rey L."/>
            <person name="Navarro A."/>
            <person name="Busquets A."/>
            <person name="Imperial J."/>
            <person name="Ruiz-Argueso T."/>
        </authorList>
    </citation>
    <scope>NUCLEOTIDE SEQUENCE [LARGE SCALE GENOMIC DNA]</scope>
    <source>
        <strain evidence="1 2">LmjM3</strain>
    </source>
</reference>
<dbReference type="RefSeq" id="WP_057855681.1">
    <property type="nucleotide sequence ID" value="NZ_LLXX01000236.1"/>
</dbReference>